<feature type="region of interest" description="Disordered" evidence="1">
    <location>
        <begin position="229"/>
        <end position="250"/>
    </location>
</feature>
<gene>
    <name evidence="3" type="ORF">PCANC_27087</name>
    <name evidence="2" type="ORF">PCASD_17646</name>
</gene>
<comment type="caution">
    <text evidence="3">The sequence shown here is derived from an EMBL/GenBank/DDBJ whole genome shotgun (WGS) entry which is preliminary data.</text>
</comment>
<accession>A0A2N5TG28</accession>
<dbReference type="EMBL" id="PGCI01000748">
    <property type="protein sequence ID" value="PLW17599.1"/>
    <property type="molecule type" value="Genomic_DNA"/>
</dbReference>
<proteinExistence type="predicted"/>
<evidence type="ECO:0000313" key="3">
    <source>
        <dbReference type="EMBL" id="PLW24462.1"/>
    </source>
</evidence>
<dbReference type="AlphaFoldDB" id="A0A2N5TG28"/>
<evidence type="ECO:0000313" key="5">
    <source>
        <dbReference type="Proteomes" id="UP000235392"/>
    </source>
</evidence>
<evidence type="ECO:0000256" key="1">
    <source>
        <dbReference type="SAM" id="MobiDB-lite"/>
    </source>
</evidence>
<keyword evidence="4" id="KW-1185">Reference proteome</keyword>
<dbReference type="EMBL" id="PGCJ01000689">
    <property type="protein sequence ID" value="PLW24462.1"/>
    <property type="molecule type" value="Genomic_DNA"/>
</dbReference>
<dbReference type="Proteomes" id="UP000235392">
    <property type="component" value="Unassembled WGS sequence"/>
</dbReference>
<name>A0A2N5TG28_9BASI</name>
<organism evidence="3 4">
    <name type="scientific">Puccinia coronata f. sp. avenae</name>
    <dbReference type="NCBI Taxonomy" id="200324"/>
    <lineage>
        <taxon>Eukaryota</taxon>
        <taxon>Fungi</taxon>
        <taxon>Dikarya</taxon>
        <taxon>Basidiomycota</taxon>
        <taxon>Pucciniomycotina</taxon>
        <taxon>Pucciniomycetes</taxon>
        <taxon>Pucciniales</taxon>
        <taxon>Pucciniaceae</taxon>
        <taxon>Puccinia</taxon>
    </lineage>
</organism>
<evidence type="ECO:0000313" key="4">
    <source>
        <dbReference type="Proteomes" id="UP000235388"/>
    </source>
</evidence>
<reference evidence="4 5" key="1">
    <citation type="submission" date="2017-11" db="EMBL/GenBank/DDBJ databases">
        <title>De novo assembly and phasing of dikaryotic genomes from two isolates of Puccinia coronata f. sp. avenae, the causal agent of oat crown rust.</title>
        <authorList>
            <person name="Miller M.E."/>
            <person name="Zhang Y."/>
            <person name="Omidvar V."/>
            <person name="Sperschneider J."/>
            <person name="Schwessinger B."/>
            <person name="Raley C."/>
            <person name="Palmer J.M."/>
            <person name="Garnica D."/>
            <person name="Upadhyaya N."/>
            <person name="Rathjen J."/>
            <person name="Taylor J.M."/>
            <person name="Park R.F."/>
            <person name="Dodds P.N."/>
            <person name="Hirsch C.D."/>
            <person name="Kianian S.F."/>
            <person name="Figueroa M."/>
        </authorList>
    </citation>
    <scope>NUCLEOTIDE SEQUENCE [LARGE SCALE GENOMIC DNA]</scope>
    <source>
        <strain evidence="3">12NC29</strain>
        <strain evidence="2">12SD80</strain>
    </source>
</reference>
<protein>
    <submittedName>
        <fullName evidence="3">Uncharacterized protein</fullName>
    </submittedName>
</protein>
<dbReference type="Proteomes" id="UP000235388">
    <property type="component" value="Unassembled WGS sequence"/>
</dbReference>
<evidence type="ECO:0000313" key="2">
    <source>
        <dbReference type="EMBL" id="PLW17599.1"/>
    </source>
</evidence>
<feature type="compositionally biased region" description="Acidic residues" evidence="1">
    <location>
        <begin position="239"/>
        <end position="250"/>
    </location>
</feature>
<sequence>MAEYHYICPISFQNPEKPPGLFLQGRPISAALQFSPESTLPRMDSLFPDLYNQNANHIVSTTTTLEQAGQNFSVSITVSDGEKTPNEAELHGRSASNNFPVSVTVSNGEKTPEAKHDGKEITVLIGFKLFIAKKTQQKKKSWGAVNSSHAFPVTVVIGETTFDAFQKMVASACDKKFPNTGPIILKACDLDRSKVVLAIHMVNPSKVSQRAKMEDLLAAQALRNEAAQVAASKRKSTDADSDGGELDELDPEDWDNVNVHMDKLFEKHLVNTMYDRLTPIFIDPSNPHTSRKAGLDGRIQVYIGCDHPIQTRAPGHRVNR</sequence>
<dbReference type="OrthoDB" id="10641042at2759"/>